<comment type="caution">
    <text evidence="2">The sequence shown here is derived from an EMBL/GenBank/DDBJ whole genome shotgun (WGS) entry which is preliminary data.</text>
</comment>
<dbReference type="SUPFAM" id="SSF52091">
    <property type="entry name" value="SpoIIaa-like"/>
    <property type="match status" value="1"/>
</dbReference>
<evidence type="ECO:0000313" key="3">
    <source>
        <dbReference type="Proteomes" id="UP000460298"/>
    </source>
</evidence>
<accession>A0A833H268</accession>
<dbReference type="PANTHER" id="PTHR33495">
    <property type="entry name" value="ANTI-SIGMA FACTOR ANTAGONIST TM_1081-RELATED-RELATED"/>
    <property type="match status" value="1"/>
</dbReference>
<evidence type="ECO:0000313" key="2">
    <source>
        <dbReference type="EMBL" id="KAB2933057.1"/>
    </source>
</evidence>
<dbReference type="InterPro" id="IPR002645">
    <property type="entry name" value="STAS_dom"/>
</dbReference>
<sequence length="121" mass="13760">MSAPREHRTDRVHILLEGGLWRIQPLTRLDLTFSDEFLKDASRMLSQEPTDAICDLSLVPYMSSSGVKALLNIQQFLKAHRFQLVLCNLTPEVQKLVELSELVNVFTIVKDRDAALKRLGV</sequence>
<dbReference type="Gene3D" id="3.30.750.24">
    <property type="entry name" value="STAS domain"/>
    <property type="match status" value="1"/>
</dbReference>
<reference evidence="2 3" key="1">
    <citation type="submission" date="2019-10" db="EMBL/GenBank/DDBJ databases">
        <title>Extracellular Electron Transfer in a Candidatus Methanoperedens spp. Enrichment Culture.</title>
        <authorList>
            <person name="Berger S."/>
            <person name="Rangel Shaw D."/>
            <person name="Berben T."/>
            <person name="In 'T Zandt M."/>
            <person name="Frank J."/>
            <person name="Reimann J."/>
            <person name="Jetten M.S.M."/>
            <person name="Welte C.U."/>
        </authorList>
    </citation>
    <scope>NUCLEOTIDE SEQUENCE [LARGE SCALE GENOMIC DNA]</scope>
    <source>
        <strain evidence="2">SB12</strain>
    </source>
</reference>
<dbReference type="EMBL" id="WBUI01000007">
    <property type="protein sequence ID" value="KAB2933057.1"/>
    <property type="molecule type" value="Genomic_DNA"/>
</dbReference>
<dbReference type="InterPro" id="IPR036513">
    <property type="entry name" value="STAS_dom_sf"/>
</dbReference>
<dbReference type="Proteomes" id="UP000460298">
    <property type="component" value="Unassembled WGS sequence"/>
</dbReference>
<feature type="domain" description="STAS" evidence="1">
    <location>
        <begin position="29"/>
        <end position="119"/>
    </location>
</feature>
<protein>
    <submittedName>
        <fullName evidence="2">STAS domain-containing protein</fullName>
    </submittedName>
</protein>
<dbReference type="Pfam" id="PF01740">
    <property type="entry name" value="STAS"/>
    <property type="match status" value="1"/>
</dbReference>
<gene>
    <name evidence="2" type="ORF">F9K24_09325</name>
</gene>
<organism evidence="2 3">
    <name type="scientific">Leptonema illini</name>
    <dbReference type="NCBI Taxonomy" id="183"/>
    <lineage>
        <taxon>Bacteria</taxon>
        <taxon>Pseudomonadati</taxon>
        <taxon>Spirochaetota</taxon>
        <taxon>Spirochaetia</taxon>
        <taxon>Leptospirales</taxon>
        <taxon>Leptospiraceae</taxon>
        <taxon>Leptonema</taxon>
    </lineage>
</organism>
<proteinExistence type="predicted"/>
<dbReference type="CDD" id="cd07043">
    <property type="entry name" value="STAS_anti-anti-sigma_factors"/>
    <property type="match status" value="1"/>
</dbReference>
<name>A0A833H268_9LEPT</name>
<dbReference type="PROSITE" id="PS50801">
    <property type="entry name" value="STAS"/>
    <property type="match status" value="1"/>
</dbReference>
<evidence type="ECO:0000259" key="1">
    <source>
        <dbReference type="PROSITE" id="PS50801"/>
    </source>
</evidence>
<dbReference type="AlphaFoldDB" id="A0A833H268"/>
<dbReference type="GO" id="GO:0043856">
    <property type="term" value="F:anti-sigma factor antagonist activity"/>
    <property type="evidence" value="ECO:0007669"/>
    <property type="project" value="TreeGrafter"/>
</dbReference>